<dbReference type="NCBIfam" id="NF010584">
    <property type="entry name" value="PRK13977.1"/>
    <property type="match status" value="1"/>
</dbReference>
<dbReference type="Gene3D" id="3.50.50.60">
    <property type="entry name" value="FAD/NAD(P)-binding domain"/>
    <property type="match status" value="2"/>
</dbReference>
<keyword evidence="1" id="KW-1133">Transmembrane helix</keyword>
<keyword evidence="1" id="KW-0472">Membrane</keyword>
<accession>A0ABS4CPB5</accession>
<dbReference type="SUPFAM" id="SSF51905">
    <property type="entry name" value="FAD/NAD(P)-binding domain"/>
    <property type="match status" value="1"/>
</dbReference>
<keyword evidence="2" id="KW-0456">Lyase</keyword>
<feature type="transmembrane region" description="Helical" evidence="1">
    <location>
        <begin position="52"/>
        <end position="70"/>
    </location>
</feature>
<dbReference type="Pfam" id="PF06100">
    <property type="entry name" value="MCRA"/>
    <property type="match status" value="1"/>
</dbReference>
<evidence type="ECO:0000313" key="2">
    <source>
        <dbReference type="EMBL" id="MBP1048023.1"/>
    </source>
</evidence>
<dbReference type="PANTHER" id="PTHR37417:SF2">
    <property type="entry name" value="67 KDA MYOSIN-CROSS-REACTIVE ANTIGEN FAMILY PROTEIN (AFU_ORTHOLOGUE AFUA_5G09970)"/>
    <property type="match status" value="1"/>
</dbReference>
<dbReference type="Proteomes" id="UP000673375">
    <property type="component" value="Unassembled WGS sequence"/>
</dbReference>
<dbReference type="EC" id="4.2.1.53" evidence="2"/>
<sequence>MKKRNAALAIMGALGAMYLAKKVHTEKTENKTEKKTGNNQMLHGKRKLKEQHIYLIGGGIGMLAAAAYLIRDAHVDGKNIHVIEGRHILGGSNDGTGTNEQGFVARGGRMLNEETFENLWELFGSIPSLKWPNHSVTEEILNFDNLHPTHSQARLVTKNQEIVDTYTMGFSNEDRIAMTKLLALPEEKLDGLKIKDWFRPGFFETNFWYMWQTTFAFQKWSSLFELRRYMNRMILEFSRINTLEGVTRTPLNQYESLILPLKDHLEKQGVDFTLNMDVVDLVFKPGSKITVTELVLKDGSSLALGDNDVVMMTNGTMTDCTTEGSWGTPAPETTEMPRSAQLWRNIATKKPGLGNPEPFFGNEQETNWQSFTVTCRGNSLLKRIEAFSGNIPGSGALMTLKDSSWLMSTVVAAQPHFGNQAANTTIFWGYGIFTDKIGDYVKKTMRECTGEEILYEWVSQMGWQDDWDEIEKDIVNVIPVYMPYIDAQFQPRKMSDRPKVVPDRSTNFAMVSQFVEIPKDMVFTEEYSIRAARTAVYKLFNVDKEVIPVTAHNRNPKVLAKATHTMFR</sequence>
<dbReference type="InterPro" id="IPR036188">
    <property type="entry name" value="FAD/NAD-bd_sf"/>
</dbReference>
<organism evidence="2 3">
    <name type="scientific">Enterococcus larvae</name>
    <dbReference type="NCBI Taxonomy" id="2794352"/>
    <lineage>
        <taxon>Bacteria</taxon>
        <taxon>Bacillati</taxon>
        <taxon>Bacillota</taxon>
        <taxon>Bacilli</taxon>
        <taxon>Lactobacillales</taxon>
        <taxon>Enterococcaceae</taxon>
        <taxon>Enterococcus</taxon>
    </lineage>
</organism>
<comment type="caution">
    <text evidence="2">The sequence shown here is derived from an EMBL/GenBank/DDBJ whole genome shotgun (WGS) entry which is preliminary data.</text>
</comment>
<evidence type="ECO:0000313" key="3">
    <source>
        <dbReference type="Proteomes" id="UP000673375"/>
    </source>
</evidence>
<dbReference type="RefSeq" id="WP_209558799.1">
    <property type="nucleotide sequence ID" value="NZ_JAEDXU010000011.1"/>
</dbReference>
<reference evidence="2 3" key="1">
    <citation type="submission" date="2020-12" db="EMBL/GenBank/DDBJ databases">
        <title>Vagococcus allomyrinae sp. nov. and Enterococcus lavae sp. nov., isolated from the larvae of Allomyrina dichotoma.</title>
        <authorList>
            <person name="Lee S.D."/>
        </authorList>
    </citation>
    <scope>NUCLEOTIDE SEQUENCE [LARGE SCALE GENOMIC DNA]</scope>
    <source>
        <strain evidence="2 3">BWM-S5</strain>
    </source>
</reference>
<dbReference type="Gene3D" id="3.30.9.80">
    <property type="match status" value="1"/>
</dbReference>
<dbReference type="InterPro" id="IPR010354">
    <property type="entry name" value="Oleate_hydratase"/>
</dbReference>
<gene>
    <name evidence="2" type="ORF">I6N96_17160</name>
</gene>
<dbReference type="GO" id="GO:0050151">
    <property type="term" value="F:oleate hydratase activity"/>
    <property type="evidence" value="ECO:0007669"/>
    <property type="project" value="UniProtKB-EC"/>
</dbReference>
<dbReference type="PANTHER" id="PTHR37417">
    <property type="entry name" value="67 KDA MYOSIN-CROSS-REACTIVE ANTIGEN FAMILY PROTEIN (AFU_ORTHOLOGUE AFUA_5G09970)"/>
    <property type="match status" value="1"/>
</dbReference>
<keyword evidence="1" id="KW-0812">Transmembrane</keyword>
<dbReference type="EMBL" id="JAEDXU010000011">
    <property type="protein sequence ID" value="MBP1048023.1"/>
    <property type="molecule type" value="Genomic_DNA"/>
</dbReference>
<keyword evidence="3" id="KW-1185">Reference proteome</keyword>
<name>A0ABS4CPB5_9ENTE</name>
<proteinExistence type="predicted"/>
<evidence type="ECO:0000256" key="1">
    <source>
        <dbReference type="SAM" id="Phobius"/>
    </source>
</evidence>
<protein>
    <submittedName>
        <fullName evidence="2">Oleate hydratase</fullName>
        <ecNumber evidence="2">4.2.1.53</ecNumber>
    </submittedName>
</protein>